<evidence type="ECO:0000313" key="6">
    <source>
        <dbReference type="EMBL" id="MBB6056838.1"/>
    </source>
</evidence>
<proteinExistence type="inferred from homology"/>
<feature type="domain" description="HTH lysR-type" evidence="5">
    <location>
        <begin position="1"/>
        <end position="58"/>
    </location>
</feature>
<dbReference type="FunFam" id="1.10.10.10:FF:000001">
    <property type="entry name" value="LysR family transcriptional regulator"/>
    <property type="match status" value="1"/>
</dbReference>
<name>A0A841GCE3_9GAMM</name>
<dbReference type="PANTHER" id="PTHR30126:SF77">
    <property type="entry name" value="TRANSCRIPTIONAL REGULATORY PROTEIN"/>
    <property type="match status" value="1"/>
</dbReference>
<dbReference type="InterPro" id="IPR036390">
    <property type="entry name" value="WH_DNA-bd_sf"/>
</dbReference>
<evidence type="ECO:0000313" key="7">
    <source>
        <dbReference type="Proteomes" id="UP000585721"/>
    </source>
</evidence>
<dbReference type="PANTHER" id="PTHR30126">
    <property type="entry name" value="HTH-TYPE TRANSCRIPTIONAL REGULATOR"/>
    <property type="match status" value="1"/>
</dbReference>
<dbReference type="SUPFAM" id="SSF53850">
    <property type="entry name" value="Periplasmic binding protein-like II"/>
    <property type="match status" value="1"/>
</dbReference>
<dbReference type="GO" id="GO:0003700">
    <property type="term" value="F:DNA-binding transcription factor activity"/>
    <property type="evidence" value="ECO:0007669"/>
    <property type="project" value="InterPro"/>
</dbReference>
<evidence type="ECO:0000256" key="4">
    <source>
        <dbReference type="ARBA" id="ARBA00023163"/>
    </source>
</evidence>
<organism evidence="6 7">
    <name type="scientific">Tolumonas osonensis</name>
    <dbReference type="NCBI Taxonomy" id="675874"/>
    <lineage>
        <taxon>Bacteria</taxon>
        <taxon>Pseudomonadati</taxon>
        <taxon>Pseudomonadota</taxon>
        <taxon>Gammaproteobacteria</taxon>
        <taxon>Aeromonadales</taxon>
        <taxon>Aeromonadaceae</taxon>
        <taxon>Tolumonas</taxon>
    </lineage>
</organism>
<sequence length="315" mass="35077">MNVRFLETFLWVARLNSFRLTAEKLFTTQASISNRIAALEEELDVKLFVRDSKGVRLTPDGEKVREYAEQIVGKAHALRMSLGQANGYEGKVRIGAIDSVVHTWFIELLSWITDHYPHLEVEITVDSARGLANQLQKGYLDIAFQADLIRLESIRNLELARYPMRWIVAANSPYNRQFSSLQELAKERLITFVANSRPHQDILSLLHVNGITSPRVSCVNSFAAMTRLIEDGFGIGVIPAALVREQLANGSLVILNINNSQPGSLSMLTQAASWRTGPGLDHCEAIVRQAQRIVQRFCNIIGPERGIAASNPSAS</sequence>
<evidence type="ECO:0000256" key="1">
    <source>
        <dbReference type="ARBA" id="ARBA00009437"/>
    </source>
</evidence>
<dbReference type="InterPro" id="IPR005119">
    <property type="entry name" value="LysR_subst-bd"/>
</dbReference>
<gene>
    <name evidence="6" type="ORF">HNR75_002785</name>
</gene>
<evidence type="ECO:0000256" key="3">
    <source>
        <dbReference type="ARBA" id="ARBA00023125"/>
    </source>
</evidence>
<keyword evidence="3 6" id="KW-0238">DNA-binding</keyword>
<dbReference type="Pfam" id="PF03466">
    <property type="entry name" value="LysR_substrate"/>
    <property type="match status" value="1"/>
</dbReference>
<comment type="caution">
    <text evidence="6">The sequence shown here is derived from an EMBL/GenBank/DDBJ whole genome shotgun (WGS) entry which is preliminary data.</text>
</comment>
<dbReference type="CDD" id="cd05466">
    <property type="entry name" value="PBP2_LTTR_substrate"/>
    <property type="match status" value="1"/>
</dbReference>
<comment type="similarity">
    <text evidence="1">Belongs to the LysR transcriptional regulatory family.</text>
</comment>
<keyword evidence="2" id="KW-0805">Transcription regulation</keyword>
<dbReference type="GO" id="GO:0000976">
    <property type="term" value="F:transcription cis-regulatory region binding"/>
    <property type="evidence" value="ECO:0007669"/>
    <property type="project" value="TreeGrafter"/>
</dbReference>
<keyword evidence="4" id="KW-0804">Transcription</keyword>
<dbReference type="SUPFAM" id="SSF46785">
    <property type="entry name" value="Winged helix' DNA-binding domain"/>
    <property type="match status" value="1"/>
</dbReference>
<reference evidence="6 7" key="1">
    <citation type="submission" date="2020-08" db="EMBL/GenBank/DDBJ databases">
        <title>Genomic Encyclopedia of Type Strains, Phase IV (KMG-IV): sequencing the most valuable type-strain genomes for metagenomic binning, comparative biology and taxonomic classification.</title>
        <authorList>
            <person name="Goeker M."/>
        </authorList>
    </citation>
    <scope>NUCLEOTIDE SEQUENCE [LARGE SCALE GENOMIC DNA]</scope>
    <source>
        <strain evidence="6 7">DSM 22975</strain>
    </source>
</reference>
<dbReference type="InterPro" id="IPR000847">
    <property type="entry name" value="LysR_HTH_N"/>
</dbReference>
<dbReference type="PRINTS" id="PR00039">
    <property type="entry name" value="HTHLYSR"/>
</dbReference>
<accession>A0A841GCE3</accession>
<evidence type="ECO:0000259" key="5">
    <source>
        <dbReference type="PROSITE" id="PS50931"/>
    </source>
</evidence>
<dbReference type="Proteomes" id="UP000585721">
    <property type="component" value="Unassembled WGS sequence"/>
</dbReference>
<evidence type="ECO:0000256" key="2">
    <source>
        <dbReference type="ARBA" id="ARBA00023015"/>
    </source>
</evidence>
<dbReference type="Gene3D" id="3.40.190.10">
    <property type="entry name" value="Periplasmic binding protein-like II"/>
    <property type="match status" value="2"/>
</dbReference>
<dbReference type="EMBL" id="JACHGR010000010">
    <property type="protein sequence ID" value="MBB6056838.1"/>
    <property type="molecule type" value="Genomic_DNA"/>
</dbReference>
<protein>
    <submittedName>
        <fullName evidence="6">DNA-binding transcriptional LysR family regulator</fullName>
    </submittedName>
</protein>
<dbReference type="InterPro" id="IPR036388">
    <property type="entry name" value="WH-like_DNA-bd_sf"/>
</dbReference>
<dbReference type="Pfam" id="PF00126">
    <property type="entry name" value="HTH_1"/>
    <property type="match status" value="1"/>
</dbReference>
<dbReference type="PROSITE" id="PS50931">
    <property type="entry name" value="HTH_LYSR"/>
    <property type="match status" value="1"/>
</dbReference>
<keyword evidence="7" id="KW-1185">Reference proteome</keyword>
<dbReference type="AlphaFoldDB" id="A0A841GCE3"/>
<dbReference type="RefSeq" id="WP_188027557.1">
    <property type="nucleotide sequence ID" value="NZ_JACHGR010000010.1"/>
</dbReference>
<dbReference type="Gene3D" id="1.10.10.10">
    <property type="entry name" value="Winged helix-like DNA-binding domain superfamily/Winged helix DNA-binding domain"/>
    <property type="match status" value="1"/>
</dbReference>